<keyword evidence="4 8" id="KW-1133">Transmembrane helix</keyword>
<dbReference type="PROSITE" id="PS50297">
    <property type="entry name" value="ANK_REP_REGION"/>
    <property type="match status" value="1"/>
</dbReference>
<dbReference type="InterPro" id="IPR026961">
    <property type="entry name" value="PGG_dom"/>
</dbReference>
<evidence type="ECO:0000256" key="3">
    <source>
        <dbReference type="ARBA" id="ARBA00022737"/>
    </source>
</evidence>
<dbReference type="PANTHER" id="PTHR24186">
    <property type="entry name" value="PROTEIN PHOSPHATASE 1 REGULATORY SUBUNIT"/>
    <property type="match status" value="1"/>
</dbReference>
<feature type="transmembrane region" description="Helical" evidence="8">
    <location>
        <begin position="377"/>
        <end position="395"/>
    </location>
</feature>
<comment type="subcellular location">
    <subcellularLocation>
        <location evidence="1">Membrane</location>
        <topology evidence="1">Multi-pass membrane protein</topology>
    </subcellularLocation>
</comment>
<dbReference type="Proteomes" id="UP000585474">
    <property type="component" value="Unassembled WGS sequence"/>
</dbReference>
<reference evidence="10 11" key="1">
    <citation type="submission" date="2019-07" db="EMBL/GenBank/DDBJ databases">
        <title>De Novo Assembly of kiwifruit Actinidia rufa.</title>
        <authorList>
            <person name="Sugita-Konishi S."/>
            <person name="Sato K."/>
            <person name="Mori E."/>
            <person name="Abe Y."/>
            <person name="Kisaki G."/>
            <person name="Hamano K."/>
            <person name="Suezawa K."/>
            <person name="Otani M."/>
            <person name="Fukuda T."/>
            <person name="Manabe T."/>
            <person name="Gomi K."/>
            <person name="Tabuchi M."/>
            <person name="Akimitsu K."/>
            <person name="Kataoka I."/>
        </authorList>
    </citation>
    <scope>NUCLEOTIDE SEQUENCE [LARGE SCALE GENOMIC DNA]</scope>
    <source>
        <strain evidence="11">cv. Fuchu</strain>
    </source>
</reference>
<feature type="transmembrane region" description="Helical" evidence="8">
    <location>
        <begin position="309"/>
        <end position="329"/>
    </location>
</feature>
<comment type="caution">
    <text evidence="10">The sequence shown here is derived from an EMBL/GenBank/DDBJ whole genome shotgun (WGS) entry which is preliminary data.</text>
</comment>
<feature type="transmembrane region" description="Helical" evidence="8">
    <location>
        <begin position="260"/>
        <end position="278"/>
    </location>
</feature>
<dbReference type="InterPro" id="IPR036770">
    <property type="entry name" value="Ankyrin_rpt-contain_sf"/>
</dbReference>
<feature type="transmembrane region" description="Helical" evidence="8">
    <location>
        <begin position="341"/>
        <end position="365"/>
    </location>
</feature>
<dbReference type="SMART" id="SM00248">
    <property type="entry name" value="ANK"/>
    <property type="match status" value="5"/>
</dbReference>
<keyword evidence="6 8" id="KW-0472">Membrane</keyword>
<keyword evidence="3" id="KW-0677">Repeat</keyword>
<evidence type="ECO:0000256" key="2">
    <source>
        <dbReference type="ARBA" id="ARBA00022692"/>
    </source>
</evidence>
<keyword evidence="5 7" id="KW-0040">ANK repeat</keyword>
<dbReference type="Gene3D" id="1.25.40.20">
    <property type="entry name" value="Ankyrin repeat-containing domain"/>
    <property type="match status" value="1"/>
</dbReference>
<dbReference type="Pfam" id="PF13962">
    <property type="entry name" value="PGG"/>
    <property type="match status" value="1"/>
</dbReference>
<dbReference type="PROSITE" id="PS50088">
    <property type="entry name" value="ANK_REPEAT"/>
    <property type="match status" value="1"/>
</dbReference>
<protein>
    <recommendedName>
        <fullName evidence="9">PGG domain-containing protein</fullName>
    </recommendedName>
</protein>
<dbReference type="GO" id="GO:0005886">
    <property type="term" value="C:plasma membrane"/>
    <property type="evidence" value="ECO:0007669"/>
    <property type="project" value="TreeGrafter"/>
</dbReference>
<dbReference type="AlphaFoldDB" id="A0A7J0FEZ6"/>
<dbReference type="OrthoDB" id="7729168at2759"/>
<evidence type="ECO:0000313" key="10">
    <source>
        <dbReference type="EMBL" id="GFY96749.1"/>
    </source>
</evidence>
<feature type="repeat" description="ANK" evidence="7">
    <location>
        <begin position="104"/>
        <end position="126"/>
    </location>
</feature>
<proteinExistence type="predicted"/>
<evidence type="ECO:0000256" key="6">
    <source>
        <dbReference type="ARBA" id="ARBA00023136"/>
    </source>
</evidence>
<evidence type="ECO:0000256" key="8">
    <source>
        <dbReference type="SAM" id="Phobius"/>
    </source>
</evidence>
<keyword evidence="11" id="KW-1185">Reference proteome</keyword>
<dbReference type="Pfam" id="PF12796">
    <property type="entry name" value="Ank_2"/>
    <property type="match status" value="2"/>
</dbReference>
<dbReference type="PANTHER" id="PTHR24186:SF37">
    <property type="entry name" value="PGG DOMAIN-CONTAINING PROTEIN"/>
    <property type="match status" value="1"/>
</dbReference>
<keyword evidence="2 8" id="KW-0812">Transmembrane</keyword>
<dbReference type="InterPro" id="IPR002110">
    <property type="entry name" value="Ankyrin_rpt"/>
</dbReference>
<sequence>MEERLCEAAITGNTISLGEILAEDSIILDRVVVGCFKRSPLHVAVSLGHADFVRALLHHTPELAEVLDSQQRSALHLAAAKGRSEIAKELTRVCPDMCLTRDLDGLNPVHVAAIKGKVEVLEELVQVNPHAARVRVGKGETILHLCVKHNQLRTLEKLLEIIKVQEFVNAKDDGGNTLLHLAVADKKIEIIKHVLKNKKAIDVNATNANKHTAMDVLFLARSSNEDPDRLGQNIEDQLREAKAKKAKDLVQGEWLTEKRAALMVVASLIATMAFQAGVTPPGGVWQSDSETYRAGEAVMAYNYPDSYPMFLRSNTIGFVASLSTILLLISDLPFKKRAFMWILVVIMWLTITSMAITYAFSIFVVTPIKDRKSLSKTIVVAVIVWCSVMAVLLLVHTGRLIANALEEEHSRHVAVKRNRIAFLKEEFPSRICYIDRKTTTATSKLRCCLILCLVCEFRTQNHRYYYSIQNC</sequence>
<organism evidence="10 11">
    <name type="scientific">Actinidia rufa</name>
    <dbReference type="NCBI Taxonomy" id="165716"/>
    <lineage>
        <taxon>Eukaryota</taxon>
        <taxon>Viridiplantae</taxon>
        <taxon>Streptophyta</taxon>
        <taxon>Embryophyta</taxon>
        <taxon>Tracheophyta</taxon>
        <taxon>Spermatophyta</taxon>
        <taxon>Magnoliopsida</taxon>
        <taxon>eudicotyledons</taxon>
        <taxon>Gunneridae</taxon>
        <taxon>Pentapetalae</taxon>
        <taxon>asterids</taxon>
        <taxon>Ericales</taxon>
        <taxon>Actinidiaceae</taxon>
        <taxon>Actinidia</taxon>
    </lineage>
</organism>
<evidence type="ECO:0000313" key="11">
    <source>
        <dbReference type="Proteomes" id="UP000585474"/>
    </source>
</evidence>
<dbReference type="SUPFAM" id="SSF48403">
    <property type="entry name" value="Ankyrin repeat"/>
    <property type="match status" value="1"/>
</dbReference>
<gene>
    <name evidence="10" type="ORF">Acr_11g0010550</name>
</gene>
<feature type="domain" description="PGG" evidence="9">
    <location>
        <begin position="253"/>
        <end position="365"/>
    </location>
</feature>
<evidence type="ECO:0000256" key="7">
    <source>
        <dbReference type="PROSITE-ProRule" id="PRU00023"/>
    </source>
</evidence>
<name>A0A7J0FEZ6_9ERIC</name>
<evidence type="ECO:0000256" key="5">
    <source>
        <dbReference type="ARBA" id="ARBA00023043"/>
    </source>
</evidence>
<evidence type="ECO:0000259" key="9">
    <source>
        <dbReference type="Pfam" id="PF13962"/>
    </source>
</evidence>
<accession>A0A7J0FEZ6</accession>
<evidence type="ECO:0000256" key="4">
    <source>
        <dbReference type="ARBA" id="ARBA00022989"/>
    </source>
</evidence>
<dbReference type="EMBL" id="BJWL01000011">
    <property type="protein sequence ID" value="GFY96749.1"/>
    <property type="molecule type" value="Genomic_DNA"/>
</dbReference>
<evidence type="ECO:0000256" key="1">
    <source>
        <dbReference type="ARBA" id="ARBA00004141"/>
    </source>
</evidence>